<dbReference type="Pfam" id="PF12158">
    <property type="entry name" value="DUF3592"/>
    <property type="match status" value="1"/>
</dbReference>
<protein>
    <recommendedName>
        <fullName evidence="2">DUF3592 domain-containing protein</fullName>
    </recommendedName>
</protein>
<dbReference type="InterPro" id="IPR021994">
    <property type="entry name" value="DUF3592"/>
</dbReference>
<evidence type="ECO:0000313" key="3">
    <source>
        <dbReference type="EMBL" id="MBB5284505.1"/>
    </source>
</evidence>
<keyword evidence="1" id="KW-0472">Membrane</keyword>
<feature type="domain" description="DUF3592" evidence="2">
    <location>
        <begin position="43"/>
        <end position="98"/>
    </location>
</feature>
<reference evidence="3 4" key="1">
    <citation type="submission" date="2020-08" db="EMBL/GenBank/DDBJ databases">
        <title>Genomic Encyclopedia of Type Strains, Phase IV (KMG-IV): sequencing the most valuable type-strain genomes for metagenomic binning, comparative biology and taxonomic classification.</title>
        <authorList>
            <person name="Goeker M."/>
        </authorList>
    </citation>
    <scope>NUCLEOTIDE SEQUENCE [LARGE SCALE GENOMIC DNA]</scope>
    <source>
        <strain evidence="3 4">DSM 105074</strain>
    </source>
</reference>
<name>A0A840TNJ7_9BACT</name>
<feature type="transmembrane region" description="Helical" evidence="1">
    <location>
        <begin position="98"/>
        <end position="124"/>
    </location>
</feature>
<dbReference type="AlphaFoldDB" id="A0A840TNJ7"/>
<comment type="caution">
    <text evidence="3">The sequence shown here is derived from an EMBL/GenBank/DDBJ whole genome shotgun (WGS) entry which is preliminary data.</text>
</comment>
<keyword evidence="4" id="KW-1185">Reference proteome</keyword>
<sequence length="127" mass="14659">MVEIILTILGVCLIIAGIEKIRENNYLKVYGIKVRGVVYSLKMREEFYYPIVRFRTREDVWITKELGSGSNPTRYREGTHVDLVYDPENPELVELDSYFNLAIVPILVIIIGMALVVYVFLALFDIV</sequence>
<proteinExistence type="predicted"/>
<dbReference type="RefSeq" id="WP_184174438.1">
    <property type="nucleotide sequence ID" value="NZ_JACHGF010000003.1"/>
</dbReference>
<organism evidence="3 4">
    <name type="scientific">Rhabdobacter roseus</name>
    <dbReference type="NCBI Taxonomy" id="1655419"/>
    <lineage>
        <taxon>Bacteria</taxon>
        <taxon>Pseudomonadati</taxon>
        <taxon>Bacteroidota</taxon>
        <taxon>Cytophagia</taxon>
        <taxon>Cytophagales</taxon>
        <taxon>Cytophagaceae</taxon>
        <taxon>Rhabdobacter</taxon>
    </lineage>
</organism>
<dbReference type="Proteomes" id="UP000557307">
    <property type="component" value="Unassembled WGS sequence"/>
</dbReference>
<gene>
    <name evidence="3" type="ORF">HNQ92_002648</name>
</gene>
<evidence type="ECO:0000313" key="4">
    <source>
        <dbReference type="Proteomes" id="UP000557307"/>
    </source>
</evidence>
<evidence type="ECO:0000259" key="2">
    <source>
        <dbReference type="Pfam" id="PF12158"/>
    </source>
</evidence>
<evidence type="ECO:0000256" key="1">
    <source>
        <dbReference type="SAM" id="Phobius"/>
    </source>
</evidence>
<keyword evidence="1" id="KW-1133">Transmembrane helix</keyword>
<accession>A0A840TNJ7</accession>
<keyword evidence="1" id="KW-0812">Transmembrane</keyword>
<dbReference type="EMBL" id="JACHGF010000003">
    <property type="protein sequence ID" value="MBB5284505.1"/>
    <property type="molecule type" value="Genomic_DNA"/>
</dbReference>